<evidence type="ECO:0000256" key="12">
    <source>
        <dbReference type="SAM" id="Phobius"/>
    </source>
</evidence>
<dbReference type="Pfam" id="PF00001">
    <property type="entry name" value="7tm_1"/>
    <property type="match status" value="1"/>
</dbReference>
<comment type="similarity">
    <text evidence="2 10">Belongs to the G-protein coupled receptor 1 family.</text>
</comment>
<keyword evidence="3 10" id="KW-0812">Transmembrane</keyword>
<keyword evidence="9" id="KW-0716">Sensory transduction</keyword>
<dbReference type="PROSITE" id="PS00237">
    <property type="entry name" value="G_PROTEIN_RECEP_F1_1"/>
    <property type="match status" value="1"/>
</dbReference>
<keyword evidence="7 10" id="KW-0675">Receptor</keyword>
<evidence type="ECO:0000259" key="13">
    <source>
        <dbReference type="PROSITE" id="PS50262"/>
    </source>
</evidence>
<accession>A0A7R9A938</accession>
<dbReference type="SUPFAM" id="SSF81321">
    <property type="entry name" value="Family A G protein-coupled receptor-like"/>
    <property type="match status" value="1"/>
</dbReference>
<comment type="subcellular location">
    <subcellularLocation>
        <location evidence="1">Membrane</location>
        <topology evidence="1">Multi-pass membrane protein</topology>
    </subcellularLocation>
</comment>
<dbReference type="GO" id="GO:0007601">
    <property type="term" value="P:visual perception"/>
    <property type="evidence" value="ECO:0007669"/>
    <property type="project" value="UniProtKB-KW"/>
</dbReference>
<evidence type="ECO:0000256" key="11">
    <source>
        <dbReference type="SAM" id="MobiDB-lite"/>
    </source>
</evidence>
<dbReference type="EMBL" id="CAJPEV010002477">
    <property type="protein sequence ID" value="CAG0897033.1"/>
    <property type="molecule type" value="Genomic_DNA"/>
</dbReference>
<evidence type="ECO:0000256" key="4">
    <source>
        <dbReference type="ARBA" id="ARBA00022989"/>
    </source>
</evidence>
<dbReference type="AlphaFoldDB" id="A0A7R9A938"/>
<dbReference type="GO" id="GO:0016020">
    <property type="term" value="C:membrane"/>
    <property type="evidence" value="ECO:0007669"/>
    <property type="project" value="UniProtKB-SubCell"/>
</dbReference>
<evidence type="ECO:0000256" key="3">
    <source>
        <dbReference type="ARBA" id="ARBA00022692"/>
    </source>
</evidence>
<dbReference type="Gene3D" id="1.20.1070.10">
    <property type="entry name" value="Rhodopsin 7-helix transmembrane proteins"/>
    <property type="match status" value="1"/>
</dbReference>
<dbReference type="InterPro" id="IPR000276">
    <property type="entry name" value="GPCR_Rhodpsn"/>
</dbReference>
<keyword evidence="5 10" id="KW-0297">G-protein coupled receptor</keyword>
<protein>
    <recommendedName>
        <fullName evidence="13">G-protein coupled receptors family 1 profile domain-containing protein</fullName>
    </recommendedName>
</protein>
<evidence type="ECO:0000256" key="1">
    <source>
        <dbReference type="ARBA" id="ARBA00004141"/>
    </source>
</evidence>
<keyword evidence="15" id="KW-1185">Reference proteome</keyword>
<dbReference type="InterPro" id="IPR050125">
    <property type="entry name" value="GPCR_opsins"/>
</dbReference>
<sequence length="462" mass="51767">MNFTCASCRHRCLRKTATVFVLNLAAADLGNSLMHSMASYSSFKHGWQFGNIGCRFYAGMVGLFGLVSIMTLSAIAVERCLVIAPPSSKFPKLTPRIAKKVCFGIWFYSLALVIPPYLGWSDYVPEAFLTSCTWDFYTRTLINRAYYIFLLFFGFVVPISIIFVSYLSILRMFRQVKKETAEAMETEGEPKQGEAQKRTEFWVAKIIFTLIVLFLVSWTPYTIVSFIAIFGDIELITPWVSAAPVVFAKASVVYNPIVYGISHPAFRFNLRRRLIKILSANMTEDGKEDFPPSSSDESRLRRCNARRFSHESSTVRTDRILSSSGDYRREASSSGHDPVASCHGNGSNRSHGGKNMRFGGRDRQPSTKSPSGREGKNNPQTKREEDSVMIGDNYILVNCVENGQAVIRISKREGHQEDLTPGVLDSNQLLLMLLNALQRNENPHTVNAPVTDAGIEALDRDS</sequence>
<keyword evidence="4 12" id="KW-1133">Transmembrane helix</keyword>
<evidence type="ECO:0000256" key="5">
    <source>
        <dbReference type="ARBA" id="ARBA00023040"/>
    </source>
</evidence>
<feature type="transmembrane region" description="Helical" evidence="12">
    <location>
        <begin position="206"/>
        <end position="230"/>
    </location>
</feature>
<dbReference type="InterPro" id="IPR017452">
    <property type="entry name" value="GPCR_Rhodpsn_7TM"/>
</dbReference>
<evidence type="ECO:0000256" key="7">
    <source>
        <dbReference type="ARBA" id="ARBA00023170"/>
    </source>
</evidence>
<feature type="transmembrane region" description="Helical" evidence="12">
    <location>
        <begin position="242"/>
        <end position="266"/>
    </location>
</feature>
<evidence type="ECO:0000256" key="9">
    <source>
        <dbReference type="ARBA" id="ARBA00023305"/>
    </source>
</evidence>
<dbReference type="PROSITE" id="PS50262">
    <property type="entry name" value="G_PROTEIN_RECEP_F1_2"/>
    <property type="match status" value="1"/>
</dbReference>
<gene>
    <name evidence="14" type="ORF">DSTB1V02_LOCUS9553</name>
</gene>
<name>A0A7R9A938_9CRUS</name>
<evidence type="ECO:0000313" key="14">
    <source>
        <dbReference type="EMBL" id="CAD7249766.1"/>
    </source>
</evidence>
<evidence type="ECO:0000256" key="10">
    <source>
        <dbReference type="RuleBase" id="RU000688"/>
    </source>
</evidence>
<feature type="region of interest" description="Disordered" evidence="11">
    <location>
        <begin position="314"/>
        <end position="387"/>
    </location>
</feature>
<dbReference type="PRINTS" id="PR00237">
    <property type="entry name" value="GPCRRHODOPSN"/>
</dbReference>
<feature type="transmembrane region" description="Helical" evidence="12">
    <location>
        <begin position="97"/>
        <end position="118"/>
    </location>
</feature>
<dbReference type="OrthoDB" id="9996086at2759"/>
<reference evidence="14" key="1">
    <citation type="submission" date="2020-11" db="EMBL/GenBank/DDBJ databases">
        <authorList>
            <person name="Tran Van P."/>
        </authorList>
    </citation>
    <scope>NUCLEOTIDE SEQUENCE</scope>
</reference>
<organism evidence="14">
    <name type="scientific">Darwinula stevensoni</name>
    <dbReference type="NCBI Taxonomy" id="69355"/>
    <lineage>
        <taxon>Eukaryota</taxon>
        <taxon>Metazoa</taxon>
        <taxon>Ecdysozoa</taxon>
        <taxon>Arthropoda</taxon>
        <taxon>Crustacea</taxon>
        <taxon>Oligostraca</taxon>
        <taxon>Ostracoda</taxon>
        <taxon>Podocopa</taxon>
        <taxon>Podocopida</taxon>
        <taxon>Darwinulocopina</taxon>
        <taxon>Darwinuloidea</taxon>
        <taxon>Darwinulidae</taxon>
        <taxon>Darwinula</taxon>
    </lineage>
</organism>
<feature type="domain" description="G-protein coupled receptors family 1 profile" evidence="13">
    <location>
        <begin position="1"/>
        <end position="259"/>
    </location>
</feature>
<keyword evidence="9" id="KW-0844">Vision</keyword>
<dbReference type="PANTHER" id="PTHR24240">
    <property type="entry name" value="OPSIN"/>
    <property type="match status" value="1"/>
</dbReference>
<dbReference type="Proteomes" id="UP000677054">
    <property type="component" value="Unassembled WGS sequence"/>
</dbReference>
<feature type="compositionally biased region" description="Basic and acidic residues" evidence="11">
    <location>
        <begin position="359"/>
        <end position="386"/>
    </location>
</feature>
<keyword evidence="8 10" id="KW-0807">Transducer</keyword>
<proteinExistence type="inferred from homology"/>
<feature type="compositionally biased region" description="Polar residues" evidence="11">
    <location>
        <begin position="314"/>
        <end position="325"/>
    </location>
</feature>
<dbReference type="EMBL" id="LR901994">
    <property type="protein sequence ID" value="CAD7249766.1"/>
    <property type="molecule type" value="Genomic_DNA"/>
</dbReference>
<evidence type="ECO:0000256" key="2">
    <source>
        <dbReference type="ARBA" id="ARBA00010663"/>
    </source>
</evidence>
<feature type="transmembrane region" description="Helical" evidence="12">
    <location>
        <begin position="145"/>
        <end position="169"/>
    </location>
</feature>
<dbReference type="GO" id="GO:0004930">
    <property type="term" value="F:G protein-coupled receptor activity"/>
    <property type="evidence" value="ECO:0007669"/>
    <property type="project" value="UniProtKB-KW"/>
</dbReference>
<keyword evidence="6 12" id="KW-0472">Membrane</keyword>
<evidence type="ECO:0000313" key="15">
    <source>
        <dbReference type="Proteomes" id="UP000677054"/>
    </source>
</evidence>
<evidence type="ECO:0000256" key="8">
    <source>
        <dbReference type="ARBA" id="ARBA00023224"/>
    </source>
</evidence>
<feature type="transmembrane region" description="Helical" evidence="12">
    <location>
        <begin position="56"/>
        <end position="77"/>
    </location>
</feature>
<evidence type="ECO:0000256" key="6">
    <source>
        <dbReference type="ARBA" id="ARBA00023136"/>
    </source>
</evidence>